<keyword evidence="1" id="KW-0812">Transmembrane</keyword>
<keyword evidence="1" id="KW-0472">Membrane</keyword>
<dbReference type="Pfam" id="PF04991">
    <property type="entry name" value="LicD"/>
    <property type="match status" value="1"/>
</dbReference>
<dbReference type="InterPro" id="IPR007074">
    <property type="entry name" value="LicD/FKTN/FKRP_NTP_transf"/>
</dbReference>
<reference evidence="5" key="1">
    <citation type="submission" date="2025-08" db="UniProtKB">
        <authorList>
            <consortium name="RefSeq"/>
        </authorList>
    </citation>
    <scope>IDENTIFICATION</scope>
    <source>
        <tissue evidence="5">Whole body</tissue>
    </source>
</reference>
<organism evidence="4 5">
    <name type="scientific">Temnothorax curvispinosus</name>
    <dbReference type="NCBI Taxonomy" id="300111"/>
    <lineage>
        <taxon>Eukaryota</taxon>
        <taxon>Metazoa</taxon>
        <taxon>Ecdysozoa</taxon>
        <taxon>Arthropoda</taxon>
        <taxon>Hexapoda</taxon>
        <taxon>Insecta</taxon>
        <taxon>Pterygota</taxon>
        <taxon>Neoptera</taxon>
        <taxon>Endopterygota</taxon>
        <taxon>Hymenoptera</taxon>
        <taxon>Apocrita</taxon>
        <taxon>Aculeata</taxon>
        <taxon>Formicoidea</taxon>
        <taxon>Formicidae</taxon>
        <taxon>Myrmicinae</taxon>
        <taxon>Temnothorax</taxon>
    </lineage>
</organism>
<dbReference type="GO" id="GO:0035269">
    <property type="term" value="P:protein O-linked glycosylation via mannose"/>
    <property type="evidence" value="ECO:0007669"/>
    <property type="project" value="TreeGrafter"/>
</dbReference>
<dbReference type="InterPro" id="IPR052613">
    <property type="entry name" value="LicD_transferase"/>
</dbReference>
<keyword evidence="1" id="KW-1133">Transmembrane helix</keyword>
<evidence type="ECO:0000259" key="3">
    <source>
        <dbReference type="Pfam" id="PF22921"/>
    </source>
</evidence>
<dbReference type="PANTHER" id="PTHR13627:SF31">
    <property type="entry name" value="RIBITOL 5-PHOSPHATE TRANSFERASE FKRP"/>
    <property type="match status" value="1"/>
</dbReference>
<sequence>MIRISRAVKRSTQELDAGTLAVLVLALLGNIIVWHRIWRLFAAQNTLGLLTPSVATNEPPQKFHRRLARLVTIVIRQFENFENDVASMVESVLNSFPEIPVLIICDELPYPPLELDFTNESMRNVKLISLQPEFNKSFEERNPLFYIRTKFVLFLPDATRLSTKQVIQETVSQVSNLGIVIVPVGKMVLHCLELDLKVREWSLRIARITGTVCDSVTGKHVTMLEAKILRRLSDPFLLPFTDALYIQTTAIGAKIHILKSYQFNEGKPLYRNQQAQAKMQQFYRTRERLMFEKLGIKKVTRASGSVEWYGCSRETARCFGSVINGIPSYLYQHRYTPPCCLAGLRKVAHHVIDKLEEVGIRFWLEGQSLLGAMRHSDILPWDHEVQIGLNRDDLARSPWLVRARSKPVVDDDGFIWEKATEGEFFKVQYSRVNRLYVNLLPFYTRNGSMTKDAWFLKNRDFPEHFLHPMSSIEFAGRQVPCPNNIRDFLELKYFKGVIENPELPGRFVFD</sequence>
<dbReference type="GO" id="GO:0005794">
    <property type="term" value="C:Golgi apparatus"/>
    <property type="evidence" value="ECO:0007669"/>
    <property type="project" value="TreeGrafter"/>
</dbReference>
<proteinExistence type="predicted"/>
<evidence type="ECO:0000313" key="5">
    <source>
        <dbReference type="RefSeq" id="XP_024870416.1"/>
    </source>
</evidence>
<feature type="domain" description="FKRP stem" evidence="3">
    <location>
        <begin position="63"/>
        <end position="301"/>
    </location>
</feature>
<name>A0A6J1PM45_9HYME</name>
<dbReference type="InterPro" id="IPR055105">
    <property type="entry name" value="FKRP_N"/>
</dbReference>
<accession>A0A6J1PM45</accession>
<evidence type="ECO:0000313" key="4">
    <source>
        <dbReference type="Proteomes" id="UP000504618"/>
    </source>
</evidence>
<dbReference type="Proteomes" id="UP000504618">
    <property type="component" value="Unplaced"/>
</dbReference>
<dbReference type="AlphaFoldDB" id="A0A6J1PM45"/>
<dbReference type="OrthoDB" id="444255at2759"/>
<gene>
    <name evidence="5" type="primary">LOC112453741</name>
</gene>
<dbReference type="GeneID" id="112453741"/>
<keyword evidence="4" id="KW-1185">Reference proteome</keyword>
<feature type="domain" description="LicD/FKTN/FKRP nucleotidyltransferase" evidence="2">
    <location>
        <begin position="357"/>
        <end position="396"/>
    </location>
</feature>
<evidence type="ECO:0000259" key="2">
    <source>
        <dbReference type="Pfam" id="PF04991"/>
    </source>
</evidence>
<protein>
    <submittedName>
        <fullName evidence="5">Fukutin-related protein isoform X1</fullName>
    </submittedName>
</protein>
<dbReference type="PANTHER" id="PTHR13627">
    <property type="entry name" value="FUKUTIN RELATED PROTEIN"/>
    <property type="match status" value="1"/>
</dbReference>
<dbReference type="Pfam" id="PF22921">
    <property type="entry name" value="FKRP_N"/>
    <property type="match status" value="1"/>
</dbReference>
<feature type="transmembrane region" description="Helical" evidence="1">
    <location>
        <begin position="20"/>
        <end position="38"/>
    </location>
</feature>
<evidence type="ECO:0000256" key="1">
    <source>
        <dbReference type="SAM" id="Phobius"/>
    </source>
</evidence>
<dbReference type="RefSeq" id="XP_024870416.1">
    <property type="nucleotide sequence ID" value="XM_025014648.1"/>
</dbReference>